<dbReference type="GO" id="GO:0001736">
    <property type="term" value="P:establishment of planar polarity"/>
    <property type="evidence" value="ECO:0007669"/>
    <property type="project" value="UniProtKB-ARBA"/>
</dbReference>
<keyword evidence="10 13" id="KW-1015">Disulfide bond</keyword>
<dbReference type="FunFam" id="2.60.40.60:FF:000041">
    <property type="entry name" value="FAT atypical cadherin 1"/>
    <property type="match status" value="1"/>
</dbReference>
<evidence type="ECO:0000259" key="17">
    <source>
        <dbReference type="PROSITE" id="PS50268"/>
    </source>
</evidence>
<sequence>MGNIVDVVKLVSILVTVRDDGRPPLSSTTRVVIEVADVNDHGPEFEAKFYTVQIPASPATDKPLFQKSKNRSREFDLSSDTLLENGTWETFSPDTLSGDRIFRVLAYDQDIGENGRIQYSIKGGRGKGKFKIHPSTGMVYSQRGFEAGQEYEMMIRAADHGEPPRSHQTRVSVQVVEAPKESENPPAFKTNNQSVQVTESDQAGFLVALMQASDKDGDPLWYDILDGDKRDEFFIGRDNGNVLLAKRLDWETQNFYNLTIGVTDGLHTALTQLLVTVIDINDHRPEFTESTYHVDISENVEEGERILQLHATDEDEDKKVFYSLHAAQTQASLEIFHVDSVLGSITLNRPLDRETIEEHVLTVMVKDQGTPAKRNYARVIVTVHDHNDHQPEFISEIIQGKVYETSPIGTAVVQMCAIDRDRGENARITYSITSGNVGNVFAIDPDLGFIRVARELDLGVSSEYILLVKATDHGSPALTNSVPVHVMVTMADNAPPRFIQKELSAEIYENQQLGTYVKHVEARSTSSLQFEIVRGNRDDTFFVNPSTGVIVIKNQLDYEKTKFYNLTVSATNMAGASAVCNVIVHVLDRNDNAPRFLQAIYSGEISEGASIGSLVLTNTSAPLVIKAQDADSELNALLNYDIVEDLPRKYFHIDSSTGAIRTVMLLDHETIPMFSFHVKVSDLGKPKLSSETTAKVMITVTDVNDCPPKFSKTDYNVTLLMPTYKNVAVIRVNAVDPDSSEGTALRYDIIDGNKAHTFDIDARSGIITVHNPERMKRNYLLHVRVSDGKYSSVAQVNVMVEKSENSGLIFQKNVYEGAILENSTKITTVVVVNVLGSSLNEHIVFSILNPTDMFVIGPTSGAIRTTGVRFDREVCDHYELIVEAKSHPPDREKPRVAHVIVNVTILDINDNCPMFVNLPYYAVVSVDAQKGEVITKVHAIDMDSGDNGEVRYELKKGHGELFKVCRKTGEISLKQNLEGHNREYQLTIAAYDGGITPCSIEVPVNVKVIDRSMPVFDKQFYTDSVLESIEVHSPLALSIQAESPLNRKLIYSITKGNDFEEFALDFNTGVIYVVDELDYEQKKQYELTVRATDSVSGVYAEVLVSILVLDVNDCPPEFTQDSYNISVSEAAPFGTSVLRVSSRDNDTGVNQQVRYAIQNDTENSTDLFHIDPDEGVIFLKRSLDHETHESHHFTVIAMDRGVPSLSSTAHVWVSVIDMNDNPPKFEQPSYTCSLSEHAERGQFVTVVSASDPDYVDEKLTYTIVGGNEQQTYNIGQSTGVISLINMQNFGEQKLSMLNVSVTDGVYTSFARVKIEILPANRHNPKFPNPVVEVTVLENQLPGRLVTSVLAEDEDFGEYGTITYAIMSELMKEIFDINKLTGEIVTRKKLDREEQKRYEIPVIAMDGGGRSGFVMVRVKVGDENDNPPVFLLREYKATIQGNLSINTSFLKVKAQDADEDEAAKIVYSIYDLQTSPAKTLLGINPDTGSLYLQKSAVPWENQLFELFIRAEDKGTTTHHADVPLSIYIMGPHDIPPLFERKEDKFFIREDSSVGTPITKLKTVTNSTVTYRVVSGDEDNPLFTIDSHGQITLARPLDRELKDNHLIGILAETDSSPPLTALAEISLQVLDENDHAPKFESNPYAISLAENIEEGTSILKVIAHDKDLGSNGEVRYSFGSDIGELANVFTVDAYTGWISTLVQLDKEKQPEYKFQVVATDNGNPKHFARTSVHVKLKDYNDNAPAFVNDRYEATVNENALPGTVVVKLITVDKDSDVNTPVEFYITSGDPRSQFQIRSTGEVYVAKFLDRETIDRYELEIIGTDGKEILSEGSHPGAYVLTVLATDYDDEPNAKLRFYLTGDNNDKFSLDRETGVLKTVGQLDRETQAKYSLMAHVQDRDKPTWECSSQLEILVSDLNDNAPKFTMQTYSSTLPEDVEVGTLVTKVHATDDDIGINRKIRYEFIDSADGQFLIAADSGIVTLAKPLDRETKAMYNVTIQALDQGTPQLMGVASLIVNVQDINDNPPEFASKIYFARVPEIYAIGTEVARVLATSKDTGINADIYYSIVGGNEHKKFQINTKTGVVIIAEQLDYERARDYFLTIQAVDGGVPPLSNHATVNITVTDSNDNAPIFTEVSYRAFVREDAKIGEKVTQVSANDLDSEENGNISYYIERGDRQKQFIMDRKTGQITVAAPLDREEIANYVLEVHARDNGIPMLSSFVMVNIEILDANDNPPLFSLPNYTAIVQEDKSLGHTVLQFVVTDADIEPNAEPYTFDFRSGNEGDAFRLEQDGTLRTATKFNNRVKDKYVLHVRVFDNGSPPLYSDAWVVIKVIEESQYPPVITPLEDQYDTLLFSLVPSSPIPNTNLFQIDKIDGTLVALPRLDVGEYRINVSVTDGKFHSYSVAKVNVDLVTDKMLENSVIVRFREDIAVHNDLDLLFAVKKAASPIGSLGFYASESIREALNQHVEELEESTKLVVEEIVRSKCNKGYCFYGDCQDKITLDPTQITPVSTDEGYAGNHCEVVVNECARDPCPQFKVCVPDSSVQGYSCQCPEGFAGQICDIDISKCHDESCYIPRNPISFSGKSYAHYRIDKALIRQTIEDRLSLSLRIRTVQPTGNLIGEGLVRSDDLYLGAERGFFGCMDDVRIARVSVPLHMSGASSVAIFKGFKGQVKFSCDTATILVPPGVCGSQPCQNGGTCKDMGSDSYECQCHNRFAGFACEIDTDPCASSPCLYGGRCKIVPEDGDYVCECVGPNLSGKRCEYGRYCNPNPCIHGGVCEEGNNGPICKCQGFIGERCETDVNECDANPCTNGGTCVNEIGTYRCICPPNMTGLNCGNPAFSTPIISSHFNITWEHLMWIGVAVLLNILLIIMFVAFRRIRMKRTRARANNINNETRKQIVLNSARPHEHEFKRSSKLSNLEVIQREPPQCPPRPASYTPSSNNEPVAYGNSAAVALNNLDTLRSYGSAGDELENFPPDYLRNLNRSTPVPPPSLTLANPVGGNAAGSDTDSLHKPTWQEQMQLASFITDTTKIKNDLKRASPVVPELTTGGLLLNSSRRTPHAVGSSVVSVTSIEDDPRIVGGYHWDCSDWVRRSQNPLPNITEVPGSEVPDSSSFHSNESNESNTHQLPTIHGPVDPTRDIETLNEDQESEYVGDSECGTEFSEQYHCAETQRLNPLDSGGEGEYKYKSSESYLRHPNSYLPHYNIHTDTENETNPLNGRLSTLESDEEEDDVVPYGFPSTRNRNRCHKVVEDDEIGSVITTLEERNSLLGGATSNSDLSTNLCEIDDSEYEIADQKSNGRLWLSGNGITQTSV</sequence>
<evidence type="ECO:0000256" key="6">
    <source>
        <dbReference type="ARBA" id="ARBA00022837"/>
    </source>
</evidence>
<comment type="caution">
    <text evidence="13">Lacks conserved residue(s) required for the propagation of feature annotation.</text>
</comment>
<proteinExistence type="predicted"/>
<feature type="domain" description="Cadherin" evidence="17">
    <location>
        <begin position="916"/>
        <end position="1016"/>
    </location>
</feature>
<dbReference type="FunFam" id="2.60.40.60:FF:000026">
    <property type="entry name" value="FAT atypical cadherin 1"/>
    <property type="match status" value="2"/>
</dbReference>
<name>A0A0J7L7E4_LASNI</name>
<dbReference type="InterPro" id="IPR020894">
    <property type="entry name" value="Cadherin_CS"/>
</dbReference>
<dbReference type="InterPro" id="IPR000742">
    <property type="entry name" value="EGF"/>
</dbReference>
<dbReference type="InterPro" id="IPR018097">
    <property type="entry name" value="EGF_Ca-bd_CS"/>
</dbReference>
<evidence type="ECO:0000256" key="10">
    <source>
        <dbReference type="ARBA" id="ARBA00023157"/>
    </source>
</evidence>
<keyword evidence="5" id="KW-0677">Repeat</keyword>
<dbReference type="InterPro" id="IPR013320">
    <property type="entry name" value="ConA-like_dom_sf"/>
</dbReference>
<dbReference type="STRING" id="67767.A0A0J7L7E4"/>
<feature type="domain" description="Cadherin" evidence="17">
    <location>
        <begin position="597"/>
        <end position="710"/>
    </location>
</feature>
<dbReference type="FunFam" id="2.60.40.60:FF:000100">
    <property type="entry name" value="protocadherin Fat 2"/>
    <property type="match status" value="1"/>
</dbReference>
<dbReference type="FunFam" id="2.60.40.60:FF:000032">
    <property type="entry name" value="FAT atypical cadherin 1"/>
    <property type="match status" value="1"/>
</dbReference>
<feature type="domain" description="Cadherin" evidence="17">
    <location>
        <begin position="394"/>
        <end position="498"/>
    </location>
</feature>
<dbReference type="SUPFAM" id="SSF49899">
    <property type="entry name" value="Concanavalin A-like lectins/glucanases"/>
    <property type="match status" value="1"/>
</dbReference>
<dbReference type="EMBL" id="LBMM01000298">
    <property type="protein sequence ID" value="KMR01474.1"/>
    <property type="molecule type" value="Genomic_DNA"/>
</dbReference>
<dbReference type="FunFam" id="2.10.25.10:FF:000508">
    <property type="entry name" value="Eyes shut homolog"/>
    <property type="match status" value="1"/>
</dbReference>
<evidence type="ECO:0000259" key="16">
    <source>
        <dbReference type="PROSITE" id="PS50026"/>
    </source>
</evidence>
<dbReference type="PROSITE" id="PS00022">
    <property type="entry name" value="EGF_1"/>
    <property type="match status" value="3"/>
</dbReference>
<feature type="domain" description="Cadherin" evidence="17">
    <location>
        <begin position="711"/>
        <end position="810"/>
    </location>
</feature>
<reference evidence="18 19" key="1">
    <citation type="submission" date="2015-04" db="EMBL/GenBank/DDBJ databases">
        <title>Lasius niger genome sequencing.</title>
        <authorList>
            <person name="Konorov E.A."/>
            <person name="Nikitin M.A."/>
            <person name="Kirill M.V."/>
            <person name="Chang P."/>
        </authorList>
    </citation>
    <scope>NUCLEOTIDE SEQUENCE [LARGE SCALE GENOMIC DNA]</scope>
    <source>
        <tissue evidence="18">Whole</tissue>
    </source>
</reference>
<keyword evidence="9 15" id="KW-0472">Membrane</keyword>
<dbReference type="FunFam" id="2.60.40.60:FF:000084">
    <property type="entry name" value="FAT atypical cadherin 3"/>
    <property type="match status" value="1"/>
</dbReference>
<dbReference type="SMART" id="SM00179">
    <property type="entry name" value="EGF_CA"/>
    <property type="match status" value="4"/>
</dbReference>
<feature type="domain" description="Cadherin" evidence="17">
    <location>
        <begin position="189"/>
        <end position="287"/>
    </location>
</feature>
<feature type="disulfide bond" evidence="13">
    <location>
        <begin position="2732"/>
        <end position="2749"/>
    </location>
</feature>
<dbReference type="GO" id="GO:0035239">
    <property type="term" value="P:tube morphogenesis"/>
    <property type="evidence" value="ECO:0007669"/>
    <property type="project" value="UniProtKB-ARBA"/>
</dbReference>
<dbReference type="GO" id="GO:0048565">
    <property type="term" value="P:digestive tract development"/>
    <property type="evidence" value="ECO:0007669"/>
    <property type="project" value="UniProtKB-ARBA"/>
</dbReference>
<dbReference type="GO" id="GO:0048589">
    <property type="term" value="P:developmental growth"/>
    <property type="evidence" value="ECO:0007669"/>
    <property type="project" value="UniProtKB-ARBA"/>
</dbReference>
<keyword evidence="19" id="KW-1185">Reference proteome</keyword>
<dbReference type="FunFam" id="2.10.25.10:FF:000125">
    <property type="entry name" value="Neurogenic locus notch protein-like"/>
    <property type="match status" value="1"/>
</dbReference>
<dbReference type="GO" id="GO:0007424">
    <property type="term" value="P:open tracheal system development"/>
    <property type="evidence" value="ECO:0007669"/>
    <property type="project" value="UniProtKB-ARBA"/>
</dbReference>
<dbReference type="FunFam" id="2.60.40.60:FF:000061">
    <property type="entry name" value="FAT atypical cadherin 3"/>
    <property type="match status" value="1"/>
</dbReference>
<dbReference type="Pfam" id="PF00028">
    <property type="entry name" value="Cadherin"/>
    <property type="match status" value="22"/>
</dbReference>
<feature type="disulfide bond" evidence="13">
    <location>
        <begin position="2711"/>
        <end position="2720"/>
    </location>
</feature>
<feature type="domain" description="Cadherin" evidence="17">
    <location>
        <begin position="2132"/>
        <end position="2236"/>
    </location>
</feature>
<dbReference type="SMART" id="SM00181">
    <property type="entry name" value="EGF"/>
    <property type="match status" value="5"/>
</dbReference>
<dbReference type="PROSITE" id="PS01186">
    <property type="entry name" value="EGF_2"/>
    <property type="match status" value="1"/>
</dbReference>
<dbReference type="PRINTS" id="PR00205">
    <property type="entry name" value="CADHERIN"/>
</dbReference>
<dbReference type="InterPro" id="IPR015919">
    <property type="entry name" value="Cadherin-like_sf"/>
</dbReference>
<dbReference type="FunFam" id="2.60.40.60:FF:000058">
    <property type="entry name" value="FAT atypical cadherin 3"/>
    <property type="match status" value="1"/>
</dbReference>
<evidence type="ECO:0000256" key="8">
    <source>
        <dbReference type="ARBA" id="ARBA00022989"/>
    </source>
</evidence>
<dbReference type="Gene3D" id="2.60.40.60">
    <property type="entry name" value="Cadherins"/>
    <property type="match status" value="23"/>
</dbReference>
<dbReference type="FunFam" id="2.60.40.60:FF:000013">
    <property type="entry name" value="Cadherin EGF LAG seven-pass G-type receptor"/>
    <property type="match status" value="3"/>
</dbReference>
<dbReference type="PANTHER" id="PTHR24027:SF438">
    <property type="entry name" value="CADHERIN 23"/>
    <property type="match status" value="1"/>
</dbReference>
<accession>A0A0J7L7E4</accession>
<dbReference type="PROSITE" id="PS00010">
    <property type="entry name" value="ASX_HYDROXYL"/>
    <property type="match status" value="1"/>
</dbReference>
<dbReference type="GO" id="GO:0007163">
    <property type="term" value="P:establishment or maintenance of cell polarity"/>
    <property type="evidence" value="ECO:0007669"/>
    <property type="project" value="UniProtKB-ARBA"/>
</dbReference>
<dbReference type="CDD" id="cd11304">
    <property type="entry name" value="Cadherin_repeat"/>
    <property type="match status" value="23"/>
</dbReference>
<organism evidence="18 19">
    <name type="scientific">Lasius niger</name>
    <name type="common">Black garden ant</name>
    <dbReference type="NCBI Taxonomy" id="67767"/>
    <lineage>
        <taxon>Eukaryota</taxon>
        <taxon>Metazoa</taxon>
        <taxon>Ecdysozoa</taxon>
        <taxon>Arthropoda</taxon>
        <taxon>Hexapoda</taxon>
        <taxon>Insecta</taxon>
        <taxon>Pterygota</taxon>
        <taxon>Neoptera</taxon>
        <taxon>Endopterygota</taxon>
        <taxon>Hymenoptera</taxon>
        <taxon>Apocrita</taxon>
        <taxon>Aculeata</taxon>
        <taxon>Formicoidea</taxon>
        <taxon>Formicidae</taxon>
        <taxon>Formicinae</taxon>
        <taxon>Lasius</taxon>
        <taxon>Lasius</taxon>
    </lineage>
</organism>
<feature type="domain" description="Cadherin" evidence="17">
    <location>
        <begin position="811"/>
        <end position="915"/>
    </location>
</feature>
<comment type="caution">
    <text evidence="18">The sequence shown here is derived from an EMBL/GenBank/DDBJ whole genome shotgun (WGS) entry which is preliminary data.</text>
</comment>
<dbReference type="SUPFAM" id="SSF49313">
    <property type="entry name" value="Cadherin-like"/>
    <property type="match status" value="23"/>
</dbReference>
<keyword evidence="6 12" id="KW-0106">Calcium</keyword>
<feature type="domain" description="Cadherin" evidence="17">
    <location>
        <begin position="1119"/>
        <end position="1225"/>
    </location>
</feature>
<keyword evidence="8 15" id="KW-1133">Transmembrane helix</keyword>
<evidence type="ECO:0000256" key="3">
    <source>
        <dbReference type="ARBA" id="ARBA00022692"/>
    </source>
</evidence>
<evidence type="ECO:0000256" key="15">
    <source>
        <dbReference type="SAM" id="Phobius"/>
    </source>
</evidence>
<feature type="domain" description="Cadherin" evidence="17">
    <location>
        <begin position="1226"/>
        <end position="1326"/>
    </location>
</feature>
<dbReference type="GO" id="GO:0098858">
    <property type="term" value="C:actin-based cell projection"/>
    <property type="evidence" value="ECO:0007669"/>
    <property type="project" value="UniProtKB-ARBA"/>
</dbReference>
<feature type="domain" description="Cadherin" evidence="17">
    <location>
        <begin position="12"/>
        <end position="45"/>
    </location>
</feature>
<feature type="domain" description="Cadherin" evidence="17">
    <location>
        <begin position="1430"/>
        <end position="1537"/>
    </location>
</feature>
<dbReference type="GO" id="GO:0008013">
    <property type="term" value="F:beta-catenin binding"/>
    <property type="evidence" value="ECO:0007669"/>
    <property type="project" value="TreeGrafter"/>
</dbReference>
<dbReference type="Gene3D" id="2.10.25.10">
    <property type="entry name" value="Laminin"/>
    <property type="match status" value="5"/>
</dbReference>
<dbReference type="GO" id="GO:0070161">
    <property type="term" value="C:anchoring junction"/>
    <property type="evidence" value="ECO:0007669"/>
    <property type="project" value="UniProtKB-ARBA"/>
</dbReference>
<dbReference type="PROSITE" id="PS00232">
    <property type="entry name" value="CADHERIN_1"/>
    <property type="match status" value="11"/>
</dbReference>
<keyword evidence="7" id="KW-0130">Cell adhesion</keyword>
<dbReference type="PaxDb" id="67767-A0A0J7L7E4"/>
<evidence type="ECO:0000256" key="7">
    <source>
        <dbReference type="ARBA" id="ARBA00022889"/>
    </source>
</evidence>
<evidence type="ECO:0000313" key="18">
    <source>
        <dbReference type="EMBL" id="KMR01474.1"/>
    </source>
</evidence>
<dbReference type="PROSITE" id="PS01187">
    <property type="entry name" value="EGF_CA"/>
    <property type="match status" value="1"/>
</dbReference>
<protein>
    <submittedName>
        <fullName evidence="18">Fat-like cadherin-related tumor suppressor-like protein</fullName>
    </submittedName>
</protein>
<dbReference type="GO" id="GO:0007010">
    <property type="term" value="P:cytoskeleton organization"/>
    <property type="evidence" value="ECO:0007669"/>
    <property type="project" value="UniProtKB-ARBA"/>
</dbReference>
<evidence type="ECO:0000256" key="11">
    <source>
        <dbReference type="ARBA" id="ARBA00023180"/>
    </source>
</evidence>
<dbReference type="OrthoDB" id="6252479at2759"/>
<feature type="domain" description="Cadherin" evidence="17">
    <location>
        <begin position="90"/>
        <end position="188"/>
    </location>
</feature>
<dbReference type="FunFam" id="2.60.40.60:FF:000059">
    <property type="entry name" value="FAT atypical cadherin 3"/>
    <property type="match status" value="1"/>
</dbReference>
<gene>
    <name evidence="18" type="ORF">RF55_931</name>
</gene>
<feature type="domain" description="EGF-like" evidence="16">
    <location>
        <begin position="2523"/>
        <end position="2561"/>
    </location>
</feature>
<evidence type="ECO:0000256" key="13">
    <source>
        <dbReference type="PROSITE-ProRule" id="PRU00076"/>
    </source>
</evidence>
<dbReference type="InterPro" id="IPR001881">
    <property type="entry name" value="EGF-like_Ca-bd_dom"/>
</dbReference>
<evidence type="ECO:0000256" key="14">
    <source>
        <dbReference type="SAM" id="MobiDB-lite"/>
    </source>
</evidence>
<dbReference type="FunFam" id="2.60.40.60:FF:000051">
    <property type="entry name" value="FAT atypical cadherin 1"/>
    <property type="match status" value="1"/>
</dbReference>
<keyword evidence="2 13" id="KW-0245">EGF-like domain</keyword>
<dbReference type="FunFam" id="2.60.40.60:FF:000024">
    <property type="entry name" value="FAT atypical cadherin 3"/>
    <property type="match status" value="1"/>
</dbReference>
<dbReference type="CDD" id="cd00054">
    <property type="entry name" value="EGF_CA"/>
    <property type="match status" value="5"/>
</dbReference>
<dbReference type="GO" id="GO:0045296">
    <property type="term" value="F:cadherin binding"/>
    <property type="evidence" value="ECO:0007669"/>
    <property type="project" value="TreeGrafter"/>
</dbReference>
<feature type="disulfide bond" evidence="13">
    <location>
        <begin position="2551"/>
        <end position="2560"/>
    </location>
</feature>
<feature type="domain" description="EGF-like" evidence="16">
    <location>
        <begin position="2800"/>
        <end position="2836"/>
    </location>
</feature>
<feature type="region of interest" description="Disordered" evidence="14">
    <location>
        <begin position="3099"/>
        <end position="3137"/>
    </location>
</feature>
<keyword evidence="3 15" id="KW-0812">Transmembrane</keyword>
<evidence type="ECO:0000256" key="4">
    <source>
        <dbReference type="ARBA" id="ARBA00022729"/>
    </source>
</evidence>
<feature type="domain" description="EGF-like" evidence="16">
    <location>
        <begin position="2684"/>
        <end position="2721"/>
    </location>
</feature>
<evidence type="ECO:0000256" key="1">
    <source>
        <dbReference type="ARBA" id="ARBA00004251"/>
    </source>
</evidence>
<feature type="disulfide bond" evidence="13">
    <location>
        <begin position="2532"/>
        <end position="2549"/>
    </location>
</feature>
<dbReference type="PROSITE" id="PS50026">
    <property type="entry name" value="EGF_3"/>
    <property type="match status" value="5"/>
</dbReference>
<feature type="domain" description="Cadherin" evidence="17">
    <location>
        <begin position="1827"/>
        <end position="1922"/>
    </location>
</feature>
<dbReference type="InterPro" id="IPR002126">
    <property type="entry name" value="Cadherin-like_dom"/>
</dbReference>
<feature type="domain" description="Cadherin" evidence="17">
    <location>
        <begin position="1745"/>
        <end position="1822"/>
    </location>
</feature>
<feature type="domain" description="Cadherin" evidence="17">
    <location>
        <begin position="2237"/>
        <end position="2341"/>
    </location>
</feature>
<dbReference type="FunFam" id="2.60.40.60:FF:000397">
    <property type="entry name" value="Fat-like cadherin-related tumor suppressor homolog"/>
    <property type="match status" value="1"/>
</dbReference>
<dbReference type="InterPro" id="IPR039808">
    <property type="entry name" value="Cadherin"/>
</dbReference>
<dbReference type="Proteomes" id="UP000036403">
    <property type="component" value="Unassembled WGS sequence"/>
</dbReference>
<feature type="domain" description="Cadherin" evidence="17">
    <location>
        <begin position="288"/>
        <end position="393"/>
    </location>
</feature>
<evidence type="ECO:0000256" key="2">
    <source>
        <dbReference type="ARBA" id="ARBA00022536"/>
    </source>
</evidence>
<keyword evidence="4" id="KW-0732">Signal</keyword>
<dbReference type="GO" id="GO:0007297">
    <property type="term" value="P:follicle cell of egg chamber migration"/>
    <property type="evidence" value="ECO:0007669"/>
    <property type="project" value="UniProtKB-ARBA"/>
</dbReference>
<dbReference type="InterPro" id="IPR000152">
    <property type="entry name" value="EGF-type_Asp/Asn_hydroxyl_site"/>
</dbReference>
<dbReference type="SMART" id="SM00112">
    <property type="entry name" value="CA"/>
    <property type="match status" value="22"/>
</dbReference>
<dbReference type="GO" id="GO:0016342">
    <property type="term" value="C:catenin complex"/>
    <property type="evidence" value="ECO:0007669"/>
    <property type="project" value="TreeGrafter"/>
</dbReference>
<dbReference type="FunFam" id="2.60.40.60:FF:000033">
    <property type="entry name" value="FAT atypical cadherin 1"/>
    <property type="match status" value="1"/>
</dbReference>
<dbReference type="FunFam" id="2.60.40.60:FF:000020">
    <property type="entry name" value="Dachsous cadherin-related 1b"/>
    <property type="match status" value="1"/>
</dbReference>
<dbReference type="SUPFAM" id="SSF57196">
    <property type="entry name" value="EGF/Laminin"/>
    <property type="match status" value="5"/>
</dbReference>
<evidence type="ECO:0000256" key="5">
    <source>
        <dbReference type="ARBA" id="ARBA00022737"/>
    </source>
</evidence>
<dbReference type="PANTHER" id="PTHR24027">
    <property type="entry name" value="CADHERIN-23"/>
    <property type="match status" value="1"/>
</dbReference>
<dbReference type="Pfam" id="PF00008">
    <property type="entry name" value="EGF"/>
    <property type="match status" value="2"/>
</dbReference>
<feature type="region of interest" description="Disordered" evidence="14">
    <location>
        <begin position="2910"/>
        <end position="2942"/>
    </location>
</feature>
<feature type="transmembrane region" description="Helical" evidence="15">
    <location>
        <begin position="2856"/>
        <end position="2876"/>
    </location>
</feature>
<dbReference type="FunFam" id="2.60.40.60:FF:000021">
    <property type="entry name" value="FAT atypical cadherin 1"/>
    <property type="match status" value="1"/>
</dbReference>
<feature type="domain" description="Cadherin" evidence="17">
    <location>
        <begin position="1923"/>
        <end position="2026"/>
    </location>
</feature>
<feature type="compositionally biased region" description="Low complexity" evidence="14">
    <location>
        <begin position="3113"/>
        <end position="3125"/>
    </location>
</feature>
<evidence type="ECO:0000313" key="19">
    <source>
        <dbReference type="Proteomes" id="UP000036403"/>
    </source>
</evidence>
<feature type="disulfide bond" evidence="13">
    <location>
        <begin position="2826"/>
        <end position="2835"/>
    </location>
</feature>
<dbReference type="GO" id="GO:0008104">
    <property type="term" value="P:intracellular protein localization"/>
    <property type="evidence" value="ECO:0007669"/>
    <property type="project" value="UniProtKB-ARBA"/>
</dbReference>
<feature type="domain" description="EGF-like" evidence="16">
    <location>
        <begin position="2723"/>
        <end position="2762"/>
    </location>
</feature>
<dbReference type="GO" id="GO:0007431">
    <property type="term" value="P:salivary gland development"/>
    <property type="evidence" value="ECO:0007669"/>
    <property type="project" value="UniProtKB-ARBA"/>
</dbReference>
<dbReference type="PROSITE" id="PS50268">
    <property type="entry name" value="CADHERIN_2"/>
    <property type="match status" value="23"/>
</dbReference>
<feature type="domain" description="Cadherin" evidence="17">
    <location>
        <begin position="1638"/>
        <end position="1744"/>
    </location>
</feature>
<feature type="domain" description="Cadherin" evidence="17">
    <location>
        <begin position="1327"/>
        <end position="1429"/>
    </location>
</feature>
<comment type="subcellular location">
    <subcellularLocation>
        <location evidence="1">Cell membrane</location>
        <topology evidence="1">Single-pass type I membrane protein</topology>
    </subcellularLocation>
</comment>
<dbReference type="GO" id="GO:0005509">
    <property type="term" value="F:calcium ion binding"/>
    <property type="evidence" value="ECO:0007669"/>
    <property type="project" value="UniProtKB-UniRule"/>
</dbReference>
<feature type="domain" description="Cadherin" evidence="17">
    <location>
        <begin position="499"/>
        <end position="596"/>
    </location>
</feature>
<dbReference type="GO" id="GO:0007156">
    <property type="term" value="P:homophilic cell adhesion via plasma membrane adhesion molecules"/>
    <property type="evidence" value="ECO:0007669"/>
    <property type="project" value="InterPro"/>
</dbReference>
<keyword evidence="11" id="KW-0325">Glycoprotein</keyword>
<feature type="domain" description="Cadherin" evidence="17">
    <location>
        <begin position="2027"/>
        <end position="2131"/>
    </location>
</feature>
<feature type="domain" description="Cadherin" evidence="17">
    <location>
        <begin position="1017"/>
        <end position="1118"/>
    </location>
</feature>
<feature type="domain" description="Cadherin" evidence="17">
    <location>
        <begin position="1538"/>
        <end position="1637"/>
    </location>
</feature>
<evidence type="ECO:0000256" key="9">
    <source>
        <dbReference type="ARBA" id="ARBA00023136"/>
    </source>
</evidence>
<evidence type="ECO:0000256" key="12">
    <source>
        <dbReference type="PROSITE-ProRule" id="PRU00043"/>
    </source>
</evidence>
<feature type="domain" description="EGF-like" evidence="16">
    <location>
        <begin position="2763"/>
        <end position="2798"/>
    </location>
</feature>